<evidence type="ECO:0000313" key="2">
    <source>
        <dbReference type="Proteomes" id="UP000234681"/>
    </source>
</evidence>
<dbReference type="Proteomes" id="UP000234681">
    <property type="component" value="Chromosome 1"/>
</dbReference>
<dbReference type="EMBL" id="CH473980">
    <property type="protein sequence ID" value="EDM08559.1"/>
    <property type="molecule type" value="Genomic_DNA"/>
</dbReference>
<dbReference type="AlphaFoldDB" id="A6JC32"/>
<reference evidence="2" key="1">
    <citation type="submission" date="2005-09" db="EMBL/GenBank/DDBJ databases">
        <authorList>
            <person name="Mural R.J."/>
            <person name="Li P.W."/>
            <person name="Adams M.D."/>
            <person name="Amanatides P.G."/>
            <person name="Baden-Tillson H."/>
            <person name="Barnstead M."/>
            <person name="Chin S.H."/>
            <person name="Dew I."/>
            <person name="Evans C.A."/>
            <person name="Ferriera S."/>
            <person name="Flanigan M."/>
            <person name="Fosler C."/>
            <person name="Glodek A."/>
            <person name="Gu Z."/>
            <person name="Holt R.A."/>
            <person name="Jennings D."/>
            <person name="Kraft C.L."/>
            <person name="Lu F."/>
            <person name="Nguyen T."/>
            <person name="Nusskern D.R."/>
            <person name="Pfannkoch C.M."/>
            <person name="Sitter C."/>
            <person name="Sutton G.G."/>
            <person name="Venter J.C."/>
            <person name="Wang Z."/>
            <person name="Woodage T."/>
            <person name="Zheng X.H."/>
            <person name="Zhong F."/>
        </authorList>
    </citation>
    <scope>NUCLEOTIDE SEQUENCE [LARGE SCALE GENOMIC DNA]</scope>
    <source>
        <strain>BN</strain>
        <strain evidence="2">Sprague-Dawley</strain>
    </source>
</reference>
<name>A6JC32_RAT</name>
<gene>
    <name evidence="1" type="ORF">rCG_24742</name>
</gene>
<sequence>MSLWLKEVCSGRANTSRNYQTRPRIPQRNFSRNKDIGSSVGRGTGCLSSGSGGLLCTCRPSFILQAPPF</sequence>
<evidence type="ECO:0000313" key="1">
    <source>
        <dbReference type="EMBL" id="EDM08559.1"/>
    </source>
</evidence>
<proteinExistence type="predicted"/>
<accession>A6JC32</accession>
<protein>
    <submittedName>
        <fullName evidence="1">RCG24742</fullName>
    </submittedName>
</protein>
<organism evidence="1 2">
    <name type="scientific">Rattus norvegicus</name>
    <name type="common">Rat</name>
    <dbReference type="NCBI Taxonomy" id="10116"/>
    <lineage>
        <taxon>Eukaryota</taxon>
        <taxon>Metazoa</taxon>
        <taxon>Chordata</taxon>
        <taxon>Craniata</taxon>
        <taxon>Vertebrata</taxon>
        <taxon>Euteleostomi</taxon>
        <taxon>Mammalia</taxon>
        <taxon>Eutheria</taxon>
        <taxon>Euarchontoglires</taxon>
        <taxon>Glires</taxon>
        <taxon>Rodentia</taxon>
        <taxon>Myomorpha</taxon>
        <taxon>Muroidea</taxon>
        <taxon>Muridae</taxon>
        <taxon>Murinae</taxon>
        <taxon>Rattus</taxon>
    </lineage>
</organism>